<dbReference type="GO" id="GO:0016740">
    <property type="term" value="F:transferase activity"/>
    <property type="evidence" value="ECO:0007669"/>
    <property type="project" value="UniProtKB-KW"/>
</dbReference>
<sequence>MSLEKLNVICSEKVDAIKNRGVLKGAERAIARISLPDWAKNGLLPVGDEDNTPGPRYFLAADSSPYLLMNSNSYLGLSMHPAVIQAEEKGVHEFGAGPGAVRFISGTYVPHVELENRLAAFHQREAAMIFSAAYAAVLGVLPPLIDGNTLVVSDELNHNSIINAIRLSRPADKAIYRHLNMSELDSVIERYATGKQPEPVKIKRVLVVTDGIFSMRGDHAPLADIDKICRNYERYFDEGIITVVDDSHGVGAFGATGRGTEEYTQCKVDILIATLGKALGVNGGYVVASNAVIDYLRESSPCYIYSNPVTPSEALAAKASLEILESKAGLERLQKLRALTSHFESGLQALGFETIPGEHPVTPLIVRDSSKMMRLNNYLFENKILATGLNYPVVPRGDEEIRFQINANHTTQDIDFVLEMLDNFTT</sequence>
<dbReference type="GO" id="GO:0016874">
    <property type="term" value="F:ligase activity"/>
    <property type="evidence" value="ECO:0007669"/>
    <property type="project" value="UniProtKB-KW"/>
</dbReference>
<dbReference type="Pfam" id="PF00155">
    <property type="entry name" value="Aminotran_1_2"/>
    <property type="match status" value="1"/>
</dbReference>
<dbReference type="GO" id="GO:0030170">
    <property type="term" value="F:pyridoxal phosphate binding"/>
    <property type="evidence" value="ECO:0007669"/>
    <property type="project" value="InterPro"/>
</dbReference>
<reference evidence="4 5" key="1">
    <citation type="submission" date="2016-10" db="EMBL/GenBank/DDBJ databases">
        <authorList>
            <person name="de Groot N.N."/>
        </authorList>
    </citation>
    <scope>NUCLEOTIDE SEQUENCE [LARGE SCALE GENOMIC DNA]</scope>
    <source>
        <strain evidence="4 5">Nm22</strain>
    </source>
</reference>
<organism evidence="4 5">
    <name type="scientific">Nitrosomonas marina</name>
    <dbReference type="NCBI Taxonomy" id="917"/>
    <lineage>
        <taxon>Bacteria</taxon>
        <taxon>Pseudomonadati</taxon>
        <taxon>Pseudomonadota</taxon>
        <taxon>Betaproteobacteria</taxon>
        <taxon>Nitrosomonadales</taxon>
        <taxon>Nitrosomonadaceae</taxon>
        <taxon>Nitrosomonas</taxon>
    </lineage>
</organism>
<dbReference type="InterPro" id="IPR015424">
    <property type="entry name" value="PyrdxlP-dep_Trfase"/>
</dbReference>
<dbReference type="InterPro" id="IPR015421">
    <property type="entry name" value="PyrdxlP-dep_Trfase_major"/>
</dbReference>
<accession>A0A1H8CV99</accession>
<dbReference type="InterPro" id="IPR004839">
    <property type="entry name" value="Aminotransferase_I/II_large"/>
</dbReference>
<dbReference type="Proteomes" id="UP000199459">
    <property type="component" value="Unassembled WGS sequence"/>
</dbReference>
<keyword evidence="4" id="KW-0436">Ligase</keyword>
<protein>
    <submittedName>
        <fullName evidence="4">2-amino-3-ketobutyrate coenzyme A ligase</fullName>
    </submittedName>
</protein>
<dbReference type="EMBL" id="FOCP01000005">
    <property type="protein sequence ID" value="SEM98087.1"/>
    <property type="molecule type" value="Genomic_DNA"/>
</dbReference>
<dbReference type="OrthoDB" id="9807157at2"/>
<dbReference type="RefSeq" id="WP_090628976.1">
    <property type="nucleotide sequence ID" value="NZ_FOCP01000005.1"/>
</dbReference>
<proteinExistence type="predicted"/>
<comment type="cofactor">
    <cofactor evidence="1">
        <name>pyridoxal 5'-phosphate</name>
        <dbReference type="ChEBI" id="CHEBI:597326"/>
    </cofactor>
</comment>
<dbReference type="AlphaFoldDB" id="A0A1H8CV99"/>
<evidence type="ECO:0000256" key="1">
    <source>
        <dbReference type="ARBA" id="ARBA00001933"/>
    </source>
</evidence>
<gene>
    <name evidence="4" type="ORF">SAMN05216325_105116</name>
</gene>
<dbReference type="Gene3D" id="3.40.640.10">
    <property type="entry name" value="Type I PLP-dependent aspartate aminotransferase-like (Major domain)"/>
    <property type="match status" value="1"/>
</dbReference>
<dbReference type="STRING" id="917.SAMN05216326_1375"/>
<dbReference type="SUPFAM" id="SSF53383">
    <property type="entry name" value="PLP-dependent transferases"/>
    <property type="match status" value="1"/>
</dbReference>
<evidence type="ECO:0000313" key="4">
    <source>
        <dbReference type="EMBL" id="SEM98087.1"/>
    </source>
</evidence>
<dbReference type="Gene3D" id="3.90.1150.10">
    <property type="entry name" value="Aspartate Aminotransferase, domain 1"/>
    <property type="match status" value="1"/>
</dbReference>
<evidence type="ECO:0000313" key="5">
    <source>
        <dbReference type="Proteomes" id="UP000199459"/>
    </source>
</evidence>
<feature type="domain" description="Aminotransferase class I/classII large" evidence="3">
    <location>
        <begin position="66"/>
        <end position="419"/>
    </location>
</feature>
<dbReference type="PANTHER" id="PTHR13693">
    <property type="entry name" value="CLASS II AMINOTRANSFERASE/8-AMINO-7-OXONONANOATE SYNTHASE"/>
    <property type="match status" value="1"/>
</dbReference>
<evidence type="ECO:0000256" key="2">
    <source>
        <dbReference type="ARBA" id="ARBA00022679"/>
    </source>
</evidence>
<dbReference type="InterPro" id="IPR015422">
    <property type="entry name" value="PyrdxlP-dep_Trfase_small"/>
</dbReference>
<name>A0A1H8CV99_9PROT</name>
<keyword evidence="2" id="KW-0808">Transferase</keyword>
<evidence type="ECO:0000259" key="3">
    <source>
        <dbReference type="Pfam" id="PF00155"/>
    </source>
</evidence>
<dbReference type="InterPro" id="IPR050087">
    <property type="entry name" value="AON_synthase_class-II"/>
</dbReference>